<evidence type="ECO:0000256" key="2">
    <source>
        <dbReference type="ARBA" id="ARBA00023015"/>
    </source>
</evidence>
<dbReference type="InterPro" id="IPR009057">
    <property type="entry name" value="Homeodomain-like_sf"/>
</dbReference>
<dbReference type="Gene3D" id="1.10.10.60">
    <property type="entry name" value="Homeodomain-like"/>
    <property type="match status" value="2"/>
</dbReference>
<dbReference type="PANTHER" id="PTHR43280">
    <property type="entry name" value="ARAC-FAMILY TRANSCRIPTIONAL REGULATOR"/>
    <property type="match status" value="1"/>
</dbReference>
<dbReference type="PRINTS" id="PR00032">
    <property type="entry name" value="HTHARAC"/>
</dbReference>
<proteinExistence type="predicted"/>
<evidence type="ECO:0000259" key="8">
    <source>
        <dbReference type="PROSITE" id="PS50110"/>
    </source>
</evidence>
<dbReference type="InterPro" id="IPR020449">
    <property type="entry name" value="Tscrpt_reg_AraC-type_HTH"/>
</dbReference>
<feature type="domain" description="HTH araC/xylS-type" evidence="7">
    <location>
        <begin position="428"/>
        <end position="526"/>
    </location>
</feature>
<dbReference type="Pfam" id="PF12833">
    <property type="entry name" value="HTH_18"/>
    <property type="match status" value="1"/>
</dbReference>
<evidence type="ECO:0000256" key="3">
    <source>
        <dbReference type="ARBA" id="ARBA00023125"/>
    </source>
</evidence>
<accession>A0ABT2RLL8</accession>
<dbReference type="SUPFAM" id="SSF46689">
    <property type="entry name" value="Homeodomain-like"/>
    <property type="match status" value="2"/>
</dbReference>
<dbReference type="InterPro" id="IPR018060">
    <property type="entry name" value="HTH_AraC"/>
</dbReference>
<keyword evidence="10" id="KW-1185">Reference proteome</keyword>
<dbReference type="CDD" id="cd17536">
    <property type="entry name" value="REC_YesN-like"/>
    <property type="match status" value="1"/>
</dbReference>
<name>A0ABT2RLL8_9FIRM</name>
<feature type="modified residue" description="4-aspartylphosphate" evidence="6">
    <location>
        <position position="59"/>
    </location>
</feature>
<dbReference type="PROSITE" id="PS01124">
    <property type="entry name" value="HTH_ARAC_FAMILY_2"/>
    <property type="match status" value="1"/>
</dbReference>
<gene>
    <name evidence="9" type="ORF">OCV99_06980</name>
</gene>
<dbReference type="SMART" id="SM00448">
    <property type="entry name" value="REC"/>
    <property type="match status" value="1"/>
</dbReference>
<comment type="caution">
    <text evidence="9">The sequence shown here is derived from an EMBL/GenBank/DDBJ whole genome shotgun (WGS) entry which is preliminary data.</text>
</comment>
<sequence>MYEKKYKVLIADDEYWTREKLRNMILWEKYGLEFLEPAVNGEDALQSIEEYRPDILITDINMPFLDGVQLLTEVGKKYPDIVTFVISGYDDFDYVRDTFMSGAINYLVKPVTKIELIKAVVKALEKISERENEQLELLKAASVIQDSEFSQMIQRREVPENSFRSTDNFMEFAEMSLMLIKIHNLQEAIRASGHDRNLISYNIKKEIKAAFNNENLIVFNNIYRLNEFIVVTDKSKRDLIKTAEKIRFRFSTFIKSCITICISAQSYSMESIHMAYVEAIGILMTRKYCLKDEVLISDRTGGEKEKVVAHFKPDYEKHLKNALRTGDVELIKKIVFKWTGLIKCQKNGWSYLEVKQTVRQVLTILLDYVIQKQGFMKVADVESFLETIEKTTESLDLQLLCEMLEEVIEYLIPEKEEHTTNAMAEIVHQAAGWIDEHYSEEMSLAMLAERYHVASTYFSRMFRQEIGESLILYITRRRVEKAKEYIRNSDMNLTEIAFVVGYDDYAYFSRVFKKSTGVSPRDYKSQCREEKM</sequence>
<dbReference type="InterPro" id="IPR001789">
    <property type="entry name" value="Sig_transdc_resp-reg_receiver"/>
</dbReference>
<dbReference type="RefSeq" id="WP_158369384.1">
    <property type="nucleotide sequence ID" value="NZ_JAOQJU010000005.1"/>
</dbReference>
<reference evidence="9 10" key="1">
    <citation type="journal article" date="2021" name="ISME Commun">
        <title>Automated analysis of genomic sequences facilitates high-throughput and comprehensive description of bacteria.</title>
        <authorList>
            <person name="Hitch T.C.A."/>
        </authorList>
    </citation>
    <scope>NUCLEOTIDE SEQUENCE [LARGE SCALE GENOMIC DNA]</scope>
    <source>
        <strain evidence="9 10">Sanger_03</strain>
    </source>
</reference>
<dbReference type="InterPro" id="IPR011006">
    <property type="entry name" value="CheY-like_superfamily"/>
</dbReference>
<dbReference type="Pfam" id="PF00072">
    <property type="entry name" value="Response_reg"/>
    <property type="match status" value="1"/>
</dbReference>
<evidence type="ECO:0000256" key="5">
    <source>
        <dbReference type="ARBA" id="ARBA00024867"/>
    </source>
</evidence>
<dbReference type="PROSITE" id="PS50110">
    <property type="entry name" value="RESPONSE_REGULATORY"/>
    <property type="match status" value="1"/>
</dbReference>
<dbReference type="SUPFAM" id="SSF52172">
    <property type="entry name" value="CheY-like"/>
    <property type="match status" value="1"/>
</dbReference>
<dbReference type="Proteomes" id="UP001652431">
    <property type="component" value="Unassembled WGS sequence"/>
</dbReference>
<evidence type="ECO:0000313" key="10">
    <source>
        <dbReference type="Proteomes" id="UP001652431"/>
    </source>
</evidence>
<evidence type="ECO:0000256" key="1">
    <source>
        <dbReference type="ARBA" id="ARBA00018672"/>
    </source>
</evidence>
<comment type="function">
    <text evidence="5">May play the central regulatory role in sporulation. It may be an element of the effector pathway responsible for the activation of sporulation genes in response to nutritional stress. Spo0A may act in concert with spo0H (a sigma factor) to control the expression of some genes that are critical to the sporulation process.</text>
</comment>
<dbReference type="PROSITE" id="PS00041">
    <property type="entry name" value="HTH_ARAC_FAMILY_1"/>
    <property type="match status" value="1"/>
</dbReference>
<organism evidence="9 10">
    <name type="scientific">Dorea acetigenes</name>
    <dbReference type="NCBI Taxonomy" id="2981787"/>
    <lineage>
        <taxon>Bacteria</taxon>
        <taxon>Bacillati</taxon>
        <taxon>Bacillota</taxon>
        <taxon>Clostridia</taxon>
        <taxon>Lachnospirales</taxon>
        <taxon>Lachnospiraceae</taxon>
        <taxon>Dorea</taxon>
    </lineage>
</organism>
<evidence type="ECO:0000259" key="7">
    <source>
        <dbReference type="PROSITE" id="PS01124"/>
    </source>
</evidence>
<dbReference type="EMBL" id="JAOQJU010000005">
    <property type="protein sequence ID" value="MCU6686303.1"/>
    <property type="molecule type" value="Genomic_DNA"/>
</dbReference>
<keyword evidence="2" id="KW-0805">Transcription regulation</keyword>
<keyword evidence="4" id="KW-0804">Transcription</keyword>
<keyword evidence="3" id="KW-0238">DNA-binding</keyword>
<dbReference type="SMART" id="SM00342">
    <property type="entry name" value="HTH_ARAC"/>
    <property type="match status" value="1"/>
</dbReference>
<feature type="domain" description="Response regulatory" evidence="8">
    <location>
        <begin position="7"/>
        <end position="124"/>
    </location>
</feature>
<protein>
    <recommendedName>
        <fullName evidence="1">Stage 0 sporulation protein A homolog</fullName>
    </recommendedName>
</protein>
<evidence type="ECO:0000256" key="6">
    <source>
        <dbReference type="PROSITE-ProRule" id="PRU00169"/>
    </source>
</evidence>
<evidence type="ECO:0000256" key="4">
    <source>
        <dbReference type="ARBA" id="ARBA00023163"/>
    </source>
</evidence>
<dbReference type="Gene3D" id="3.40.50.2300">
    <property type="match status" value="1"/>
</dbReference>
<keyword evidence="6" id="KW-0597">Phosphoprotein</keyword>
<dbReference type="PANTHER" id="PTHR43280:SF28">
    <property type="entry name" value="HTH-TYPE TRANSCRIPTIONAL ACTIVATOR RHAS"/>
    <property type="match status" value="1"/>
</dbReference>
<evidence type="ECO:0000313" key="9">
    <source>
        <dbReference type="EMBL" id="MCU6686303.1"/>
    </source>
</evidence>
<dbReference type="InterPro" id="IPR018062">
    <property type="entry name" value="HTH_AraC-typ_CS"/>
</dbReference>